<gene>
    <name evidence="3" type="ORF">FHX41_1034</name>
</gene>
<dbReference type="AlphaFoldDB" id="A0A543IA06"/>
<protein>
    <recommendedName>
        <fullName evidence="2">DUF8094 domain-containing protein</fullName>
    </recommendedName>
</protein>
<evidence type="ECO:0000259" key="2">
    <source>
        <dbReference type="Pfam" id="PF26366"/>
    </source>
</evidence>
<reference evidence="3 4" key="1">
    <citation type="submission" date="2019-06" db="EMBL/GenBank/DDBJ databases">
        <title>Sequencing the genomes of 1000 actinobacteria strains.</title>
        <authorList>
            <person name="Klenk H.-P."/>
        </authorList>
    </citation>
    <scope>NUCLEOTIDE SEQUENCE [LARGE SCALE GENOMIC DNA]</scope>
    <source>
        <strain evidence="3 4">DSM 45043</strain>
    </source>
</reference>
<dbReference type="InterPro" id="IPR058407">
    <property type="entry name" value="DUF8094"/>
</dbReference>
<dbReference type="PROSITE" id="PS51257">
    <property type="entry name" value="PROKAR_LIPOPROTEIN"/>
    <property type="match status" value="1"/>
</dbReference>
<name>A0A543IA06_9ACTN</name>
<dbReference type="Pfam" id="PF26366">
    <property type="entry name" value="DUF8094"/>
    <property type="match status" value="1"/>
</dbReference>
<keyword evidence="1" id="KW-0732">Signal</keyword>
<comment type="caution">
    <text evidence="3">The sequence shown here is derived from an EMBL/GenBank/DDBJ whole genome shotgun (WGS) entry which is preliminary data.</text>
</comment>
<organism evidence="3 4">
    <name type="scientific">Actinomadura hallensis</name>
    <dbReference type="NCBI Taxonomy" id="337895"/>
    <lineage>
        <taxon>Bacteria</taxon>
        <taxon>Bacillati</taxon>
        <taxon>Actinomycetota</taxon>
        <taxon>Actinomycetes</taxon>
        <taxon>Streptosporangiales</taxon>
        <taxon>Thermomonosporaceae</taxon>
        <taxon>Actinomadura</taxon>
    </lineage>
</organism>
<dbReference type="EMBL" id="VFPO01000001">
    <property type="protein sequence ID" value="TQM67421.1"/>
    <property type="molecule type" value="Genomic_DNA"/>
</dbReference>
<proteinExistence type="predicted"/>
<sequence>MPARTITVASVLASSLLAAALSAGCSGSSSSAGSAEPKGEPPLTKAEAEKVLASYTAAVDRAARTFSPKPLRTVETDPQFTMDVAALKFRRAVKQRPTKLHFTNTSFYIPRLTGYPQWFAAGAATVRNKQTVRHALLFTRAKADAPWLLTVAPQVGDTALSKVALGSDGYATPVAPDAKDLAVAPGRLPAAHAALLTEGPRAAGASVLAEGAQTTETYKALKEGEKTLAGRGVTLSSRFAAAPYDVYALRTRDRGALVWYVLKQKEAYSSSRPGRLSVSGDLVGLAPAGSGRTRMDTTVLVQYLAAVPPEGRATVTGLYRKAVHVK</sequence>
<accession>A0A543IA06</accession>
<evidence type="ECO:0000256" key="1">
    <source>
        <dbReference type="SAM" id="SignalP"/>
    </source>
</evidence>
<dbReference type="RefSeq" id="WP_141966420.1">
    <property type="nucleotide sequence ID" value="NZ_VFPO01000001.1"/>
</dbReference>
<evidence type="ECO:0000313" key="4">
    <source>
        <dbReference type="Proteomes" id="UP000316706"/>
    </source>
</evidence>
<feature type="chain" id="PRO_5039275777" description="DUF8094 domain-containing protein" evidence="1">
    <location>
        <begin position="32"/>
        <end position="326"/>
    </location>
</feature>
<feature type="signal peptide" evidence="1">
    <location>
        <begin position="1"/>
        <end position="31"/>
    </location>
</feature>
<dbReference type="Proteomes" id="UP000316706">
    <property type="component" value="Unassembled WGS sequence"/>
</dbReference>
<dbReference type="OrthoDB" id="3510378at2"/>
<evidence type="ECO:0000313" key="3">
    <source>
        <dbReference type="EMBL" id="TQM67421.1"/>
    </source>
</evidence>
<keyword evidence="4" id="KW-1185">Reference proteome</keyword>
<feature type="domain" description="DUF8094" evidence="2">
    <location>
        <begin position="41"/>
        <end position="324"/>
    </location>
</feature>